<dbReference type="AlphaFoldDB" id="K9WT18"/>
<accession>K9WT18</accession>
<dbReference type="RefSeq" id="WP_015206619.1">
    <property type="nucleotide sequence ID" value="NC_019757.1"/>
</dbReference>
<dbReference type="eggNOG" id="COG3677">
    <property type="taxonomic scope" value="Bacteria"/>
</dbReference>
<dbReference type="STRING" id="56107.Cylst_1046"/>
<feature type="domain" description="NYN" evidence="1">
    <location>
        <begin position="136"/>
        <end position="251"/>
    </location>
</feature>
<organism evidence="2 3">
    <name type="scientific">Cylindrospermum stagnale PCC 7417</name>
    <dbReference type="NCBI Taxonomy" id="56107"/>
    <lineage>
        <taxon>Bacteria</taxon>
        <taxon>Bacillati</taxon>
        <taxon>Cyanobacteriota</taxon>
        <taxon>Cyanophyceae</taxon>
        <taxon>Nostocales</taxon>
        <taxon>Nostocaceae</taxon>
        <taxon>Cylindrospermum</taxon>
    </lineage>
</organism>
<dbReference type="OrthoDB" id="570660at2"/>
<dbReference type="PATRIC" id="fig|56107.3.peg.1182"/>
<dbReference type="GO" id="GO:0004540">
    <property type="term" value="F:RNA nuclease activity"/>
    <property type="evidence" value="ECO:0007669"/>
    <property type="project" value="InterPro"/>
</dbReference>
<proteinExistence type="predicted"/>
<sequence>MPKDKPLLTTFDSEVLNQIGSYLCQAIIAIQQQQPELLVKKYRNVQWQSSPNQSALTAKFTQALSETQDWDALVQKLQVYLKALLIPESFNSPIVRELIEKIQQLNPGKTELNSSQTNINIQPNNALSSHKLGITVLLLDAENLQINADTEKFLTTVCTCPIQVKIAFANWSNRGKLDVELHERGYDLIHVPIGRDNADGKMIAFGSSIHERYPNAQEVLVCSSDKVMTNLCNHLQQHGLTVYQVSQQGENLRLFNSSTGKTTTHSLKALSELPSIEQLIQQLKTLIKAEQRSTGNQWVQLSKLSQLLKTKYKTTITQVVSIHLPGKKARDIFIDYPSEFVVHQEPHKSELYVTLFELPQINKSDSSNSVKQSAVKGHSQSIINSPEDLEQALLKIMNALTSKSKESHIRLEILGVEVNKKYGEGITKILKRLQISGTFIKFLQSCSSLELKQRDKVWEVAIR</sequence>
<protein>
    <recommendedName>
        <fullName evidence="1">NYN domain-containing protein</fullName>
    </recommendedName>
</protein>
<dbReference type="Proteomes" id="UP000010475">
    <property type="component" value="Chromosome"/>
</dbReference>
<dbReference type="HOGENOM" id="CLU_030948_0_0_3"/>
<dbReference type="KEGG" id="csg:Cylst_1046"/>
<keyword evidence="3" id="KW-1185">Reference proteome</keyword>
<evidence type="ECO:0000313" key="2">
    <source>
        <dbReference type="EMBL" id="AFZ23363.1"/>
    </source>
</evidence>
<evidence type="ECO:0000259" key="1">
    <source>
        <dbReference type="Pfam" id="PF01936"/>
    </source>
</evidence>
<name>K9WT18_9NOST</name>
<dbReference type="InterPro" id="IPR021139">
    <property type="entry name" value="NYN"/>
</dbReference>
<reference evidence="2 3" key="1">
    <citation type="submission" date="2012-06" db="EMBL/GenBank/DDBJ databases">
        <title>Finished chromosome of genome of Cylindrospermum stagnale PCC 7417.</title>
        <authorList>
            <consortium name="US DOE Joint Genome Institute"/>
            <person name="Gugger M."/>
            <person name="Coursin T."/>
            <person name="Rippka R."/>
            <person name="Tandeau De Marsac N."/>
            <person name="Huntemann M."/>
            <person name="Wei C.-L."/>
            <person name="Han J."/>
            <person name="Detter J.C."/>
            <person name="Han C."/>
            <person name="Tapia R."/>
            <person name="Chen A."/>
            <person name="Kyrpides N."/>
            <person name="Mavromatis K."/>
            <person name="Markowitz V."/>
            <person name="Szeto E."/>
            <person name="Ivanova N."/>
            <person name="Pagani I."/>
            <person name="Pati A."/>
            <person name="Goodwin L."/>
            <person name="Nordberg H.P."/>
            <person name="Cantor M.N."/>
            <person name="Hua S.X."/>
            <person name="Woyke T."/>
            <person name="Kerfeld C.A."/>
        </authorList>
    </citation>
    <scope>NUCLEOTIDE SEQUENCE [LARGE SCALE GENOMIC DNA]</scope>
    <source>
        <strain evidence="2 3">PCC 7417</strain>
    </source>
</reference>
<dbReference type="Pfam" id="PF01936">
    <property type="entry name" value="NYN"/>
    <property type="match status" value="1"/>
</dbReference>
<gene>
    <name evidence="2" type="ORF">Cylst_1046</name>
</gene>
<evidence type="ECO:0000313" key="3">
    <source>
        <dbReference type="Proteomes" id="UP000010475"/>
    </source>
</evidence>
<dbReference type="EMBL" id="CP003642">
    <property type="protein sequence ID" value="AFZ23363.1"/>
    <property type="molecule type" value="Genomic_DNA"/>
</dbReference>